<keyword evidence="2" id="KW-1185">Reference proteome</keyword>
<dbReference type="RefSeq" id="WP_378516931.1">
    <property type="nucleotide sequence ID" value="NZ_CBCSDI010000028.1"/>
</dbReference>
<dbReference type="EMBL" id="JBHLXH010000001">
    <property type="protein sequence ID" value="MFC0221232.1"/>
    <property type="molecule type" value="Genomic_DNA"/>
</dbReference>
<protein>
    <submittedName>
        <fullName evidence="1">Uncharacterized protein</fullName>
    </submittedName>
</protein>
<comment type="caution">
    <text evidence="1">The sequence shown here is derived from an EMBL/GenBank/DDBJ whole genome shotgun (WGS) entry which is preliminary data.</text>
</comment>
<reference evidence="1 2" key="1">
    <citation type="submission" date="2024-09" db="EMBL/GenBank/DDBJ databases">
        <authorList>
            <person name="Sun Q."/>
            <person name="Mori K."/>
        </authorList>
    </citation>
    <scope>NUCLEOTIDE SEQUENCE [LARGE SCALE GENOMIC DNA]</scope>
    <source>
        <strain evidence="1 2">CCM 8654</strain>
    </source>
</reference>
<gene>
    <name evidence="1" type="ORF">ACFFJG_01965</name>
</gene>
<proteinExistence type="predicted"/>
<organism evidence="1 2">
    <name type="scientific">Nocardioides zeicaulis</name>
    <dbReference type="NCBI Taxonomy" id="1776857"/>
    <lineage>
        <taxon>Bacteria</taxon>
        <taxon>Bacillati</taxon>
        <taxon>Actinomycetota</taxon>
        <taxon>Actinomycetes</taxon>
        <taxon>Propionibacteriales</taxon>
        <taxon>Nocardioidaceae</taxon>
        <taxon>Nocardioides</taxon>
    </lineage>
</organism>
<accession>A0ABV6DWW7</accession>
<name>A0ABV6DWW7_9ACTN</name>
<evidence type="ECO:0000313" key="1">
    <source>
        <dbReference type="EMBL" id="MFC0221232.1"/>
    </source>
</evidence>
<sequence>MKRMPDRPLRLLLNVPSVLAGLVIYLCVLSTLPAGVALLVLVLLVVAMLLPAAGRAEMIVVRALSWSRPASPRELELWTGIETLVEAGGAGPDPVSKRRLLVRRVARSRAAQVGHAGRAVVVVSPLVLQGLATNQISAVAVASEVARSRAEHHFEPHRGAVRGWVVTLPVRVVAAVLRPLLVRLFRWQPIVVAWQLRAVIGAVCVADGVAHHRAWSGLVAVTVVLISYAVPAAKRQVSRRAASRAETVRSTAAVGNGRVTGDGSPTVGVLAPVVTHPVETPPRAILGDRPRLYLVPTE</sequence>
<dbReference type="Proteomes" id="UP001589698">
    <property type="component" value="Unassembled WGS sequence"/>
</dbReference>
<evidence type="ECO:0000313" key="2">
    <source>
        <dbReference type="Proteomes" id="UP001589698"/>
    </source>
</evidence>